<accession>A0A916JRV4</accession>
<keyword evidence="1 2" id="KW-0436">Ligase</keyword>
<dbReference type="HAMAP" id="MF_00122">
    <property type="entry name" value="GatC"/>
    <property type="match status" value="1"/>
</dbReference>
<dbReference type="Pfam" id="PF02686">
    <property type="entry name" value="GatC"/>
    <property type="match status" value="1"/>
</dbReference>
<dbReference type="GO" id="GO:0006450">
    <property type="term" value="P:regulation of translational fidelity"/>
    <property type="evidence" value="ECO:0007669"/>
    <property type="project" value="InterPro"/>
</dbReference>
<evidence type="ECO:0000313" key="2">
    <source>
        <dbReference type="EMBL" id="CAG7595260.1"/>
    </source>
</evidence>
<comment type="similarity">
    <text evidence="1">Belongs to the GatC family.</text>
</comment>
<dbReference type="AlphaFoldDB" id="A0A916JRV4"/>
<keyword evidence="1" id="KW-0547">Nucleotide-binding</keyword>
<keyword evidence="1" id="KW-0067">ATP-binding</keyword>
<organism evidence="2 3">
    <name type="scientific">Candidatus Vallotiella hemipterorum</name>
    <dbReference type="NCBI Taxonomy" id="1177213"/>
    <lineage>
        <taxon>Bacteria</taxon>
        <taxon>Pseudomonadati</taxon>
        <taxon>Pseudomonadota</taxon>
        <taxon>Betaproteobacteria</taxon>
        <taxon>Burkholderiales</taxon>
        <taxon>Burkholderiaceae</taxon>
        <taxon>Candidatus Vallotiella</taxon>
    </lineage>
</organism>
<dbReference type="GO" id="GO:0050567">
    <property type="term" value="F:glutaminyl-tRNA synthase (glutamine-hydrolyzing) activity"/>
    <property type="evidence" value="ECO:0007669"/>
    <property type="project" value="UniProtKB-UniRule"/>
</dbReference>
<evidence type="ECO:0000313" key="3">
    <source>
        <dbReference type="Proteomes" id="UP000693996"/>
    </source>
</evidence>
<dbReference type="KEGG" id="vtr:MYVALT_G_00520"/>
<dbReference type="PANTHER" id="PTHR15004:SF0">
    <property type="entry name" value="GLUTAMYL-TRNA(GLN) AMIDOTRANSFERASE SUBUNIT C, MITOCHONDRIAL"/>
    <property type="match status" value="1"/>
</dbReference>
<comment type="subunit">
    <text evidence="1">Heterotrimer of A, B and C subunits.</text>
</comment>
<dbReference type="Proteomes" id="UP000693996">
    <property type="component" value="Chromosome"/>
</dbReference>
<dbReference type="NCBIfam" id="TIGR00135">
    <property type="entry name" value="gatC"/>
    <property type="match status" value="1"/>
</dbReference>
<dbReference type="InterPro" id="IPR003837">
    <property type="entry name" value="GatC"/>
</dbReference>
<evidence type="ECO:0000256" key="1">
    <source>
        <dbReference type="HAMAP-Rule" id="MF_00122"/>
    </source>
</evidence>
<sequence length="99" mass="11521">MAITLTDVNRIAHLAHIELSQYEAEYMLEQLNQFFSLVEQMQAVDTTKIEPLSYPTQQIEKVKLRLQEDIVTEHIHRDENQRCAPAVQDGLYLVPKVIE</sequence>
<comment type="function">
    <text evidence="1">Allows the formation of correctly charged Asn-tRNA(Asn) or Gln-tRNA(Gln) through the transamidation of misacylated Asp-tRNA(Asn) or Glu-tRNA(Gln) in organisms which lack either or both of asparaginyl-tRNA or glutaminyl-tRNA synthetases. The reaction takes place in the presence of glutamine and ATP through an activated phospho-Asp-tRNA(Asn) or phospho-Glu-tRNA(Gln).</text>
</comment>
<proteinExistence type="inferred from homology"/>
<keyword evidence="1" id="KW-0648">Protein biosynthesis</keyword>
<keyword evidence="3" id="KW-1185">Reference proteome</keyword>
<dbReference type="PANTHER" id="PTHR15004">
    <property type="entry name" value="GLUTAMYL-TRNA(GLN) AMIDOTRANSFERASE SUBUNIT C, MITOCHONDRIAL"/>
    <property type="match status" value="1"/>
</dbReference>
<gene>
    <name evidence="1 2" type="primary">gatC</name>
    <name evidence="2" type="ORF">MYVALT_G_00520</name>
</gene>
<protein>
    <recommendedName>
        <fullName evidence="1">Aspartyl/glutamyl-tRNA(Asn/Gln) amidotransferase subunit C</fullName>
        <shortName evidence="1">Asp/Glu-ADT subunit C</shortName>
        <ecNumber evidence="1">6.3.5.-</ecNumber>
    </recommendedName>
</protein>
<name>A0A916JRV4_9BURK</name>
<dbReference type="RefSeq" id="WP_216796304.1">
    <property type="nucleotide sequence ID" value="NZ_OU343031.1"/>
</dbReference>
<dbReference type="GO" id="GO:0005524">
    <property type="term" value="F:ATP binding"/>
    <property type="evidence" value="ECO:0007669"/>
    <property type="project" value="UniProtKB-KW"/>
</dbReference>
<dbReference type="GO" id="GO:0006412">
    <property type="term" value="P:translation"/>
    <property type="evidence" value="ECO:0007669"/>
    <property type="project" value="UniProtKB-UniRule"/>
</dbReference>
<reference evidence="2" key="1">
    <citation type="submission" date="2021-06" db="EMBL/GenBank/DDBJ databases">
        <authorList>
            <person name="Szabo G."/>
        </authorList>
    </citation>
    <scope>NUCLEOTIDE SEQUENCE</scope>
    <source>
        <strain evidence="2">MYVALT</strain>
    </source>
</reference>
<dbReference type="EMBL" id="OU343031">
    <property type="protein sequence ID" value="CAG7595260.1"/>
    <property type="molecule type" value="Genomic_DNA"/>
</dbReference>
<comment type="catalytic activity">
    <reaction evidence="1">
        <text>L-glutamyl-tRNA(Gln) + L-glutamine + ATP + H2O = L-glutaminyl-tRNA(Gln) + L-glutamate + ADP + phosphate + H(+)</text>
        <dbReference type="Rhea" id="RHEA:17521"/>
        <dbReference type="Rhea" id="RHEA-COMP:9681"/>
        <dbReference type="Rhea" id="RHEA-COMP:9684"/>
        <dbReference type="ChEBI" id="CHEBI:15377"/>
        <dbReference type="ChEBI" id="CHEBI:15378"/>
        <dbReference type="ChEBI" id="CHEBI:29985"/>
        <dbReference type="ChEBI" id="CHEBI:30616"/>
        <dbReference type="ChEBI" id="CHEBI:43474"/>
        <dbReference type="ChEBI" id="CHEBI:58359"/>
        <dbReference type="ChEBI" id="CHEBI:78520"/>
        <dbReference type="ChEBI" id="CHEBI:78521"/>
        <dbReference type="ChEBI" id="CHEBI:456216"/>
    </reaction>
</comment>
<dbReference type="GO" id="GO:0070681">
    <property type="term" value="P:glutaminyl-tRNAGln biosynthesis via transamidation"/>
    <property type="evidence" value="ECO:0007669"/>
    <property type="project" value="TreeGrafter"/>
</dbReference>
<dbReference type="EC" id="6.3.5.-" evidence="1"/>
<comment type="catalytic activity">
    <reaction evidence="1">
        <text>L-aspartyl-tRNA(Asn) + L-glutamine + ATP + H2O = L-asparaginyl-tRNA(Asn) + L-glutamate + ADP + phosphate + 2 H(+)</text>
        <dbReference type="Rhea" id="RHEA:14513"/>
        <dbReference type="Rhea" id="RHEA-COMP:9674"/>
        <dbReference type="Rhea" id="RHEA-COMP:9677"/>
        <dbReference type="ChEBI" id="CHEBI:15377"/>
        <dbReference type="ChEBI" id="CHEBI:15378"/>
        <dbReference type="ChEBI" id="CHEBI:29985"/>
        <dbReference type="ChEBI" id="CHEBI:30616"/>
        <dbReference type="ChEBI" id="CHEBI:43474"/>
        <dbReference type="ChEBI" id="CHEBI:58359"/>
        <dbReference type="ChEBI" id="CHEBI:78515"/>
        <dbReference type="ChEBI" id="CHEBI:78516"/>
        <dbReference type="ChEBI" id="CHEBI:456216"/>
    </reaction>
</comment>